<feature type="transmembrane region" description="Helical" evidence="1">
    <location>
        <begin position="287"/>
        <end position="318"/>
    </location>
</feature>
<keyword evidence="1" id="KW-1133">Transmembrane helix</keyword>
<dbReference type="RefSeq" id="WP_281837316.1">
    <property type="nucleotide sequence ID" value="NZ_BSDY01000021.1"/>
</dbReference>
<dbReference type="AlphaFoldDB" id="A0A9W6GNH8"/>
<evidence type="ECO:0008006" key="4">
    <source>
        <dbReference type="Google" id="ProtNLM"/>
    </source>
</evidence>
<name>A0A9W6GNH8_9FUSO</name>
<evidence type="ECO:0000313" key="2">
    <source>
        <dbReference type="EMBL" id="GLI57637.1"/>
    </source>
</evidence>
<dbReference type="Proteomes" id="UP001144471">
    <property type="component" value="Unassembled WGS sequence"/>
</dbReference>
<evidence type="ECO:0000256" key="1">
    <source>
        <dbReference type="SAM" id="Phobius"/>
    </source>
</evidence>
<accession>A0A9W6GNH8</accession>
<feature type="transmembrane region" description="Helical" evidence="1">
    <location>
        <begin position="231"/>
        <end position="250"/>
    </location>
</feature>
<feature type="transmembrane region" description="Helical" evidence="1">
    <location>
        <begin position="189"/>
        <end position="211"/>
    </location>
</feature>
<keyword evidence="1" id="KW-0472">Membrane</keyword>
<organism evidence="2 3">
    <name type="scientific">Propionigenium maris DSM 9537</name>
    <dbReference type="NCBI Taxonomy" id="1123000"/>
    <lineage>
        <taxon>Bacteria</taxon>
        <taxon>Fusobacteriati</taxon>
        <taxon>Fusobacteriota</taxon>
        <taxon>Fusobacteriia</taxon>
        <taxon>Fusobacteriales</taxon>
        <taxon>Fusobacteriaceae</taxon>
        <taxon>Propionigenium</taxon>
    </lineage>
</organism>
<dbReference type="EMBL" id="BSDY01000021">
    <property type="protein sequence ID" value="GLI57637.1"/>
    <property type="molecule type" value="Genomic_DNA"/>
</dbReference>
<keyword evidence="1" id="KW-0812">Transmembrane</keyword>
<proteinExistence type="predicted"/>
<reference evidence="2" key="1">
    <citation type="submission" date="2022-12" db="EMBL/GenBank/DDBJ databases">
        <title>Reference genome sequencing for broad-spectrum identification of bacterial and archaeal isolates by mass spectrometry.</title>
        <authorList>
            <person name="Sekiguchi Y."/>
            <person name="Tourlousse D.M."/>
        </authorList>
    </citation>
    <scope>NUCLEOTIDE SEQUENCE</scope>
    <source>
        <strain evidence="2">10succ1</strain>
    </source>
</reference>
<evidence type="ECO:0000313" key="3">
    <source>
        <dbReference type="Proteomes" id="UP001144471"/>
    </source>
</evidence>
<sequence>MKGILIFFMLIFSSVYTIPIKGDRVTIGTPVDGNLISASERLTVNAQVEGSVISASKFLDINNNSRNVVAAATEINIGGDIQSILVSASKNLTVNGRVGEAVVAAADSILFNGTTKDIVVAAREVDITGEVDNLFAAADRIYISGTVKGDLYSTTSRVELRGDGRILGRIYSPEEIPHKVKGEMVKRSWGILRMASLLHSLLGILFISFLLRRSSSITNGLSESLFKKGLLAFFTGIFFMVVLPVFSVITLPLLGIYSLGIMMAYFFIFIVSKSFLVVALSDRYNYFLSLILVVGLSFFTLISLILSIVGLGIFLLYIKDTLANTPQEEA</sequence>
<comment type="caution">
    <text evidence="2">The sequence shown here is derived from an EMBL/GenBank/DDBJ whole genome shotgun (WGS) entry which is preliminary data.</text>
</comment>
<protein>
    <recommendedName>
        <fullName evidence="4">Polymer-forming cytoskeletal protein</fullName>
    </recommendedName>
</protein>
<keyword evidence="3" id="KW-1185">Reference proteome</keyword>
<gene>
    <name evidence="2" type="ORF">PM10SUCC1_31510</name>
</gene>
<feature type="transmembrane region" description="Helical" evidence="1">
    <location>
        <begin position="256"/>
        <end position="280"/>
    </location>
</feature>